<dbReference type="Pfam" id="PF13650">
    <property type="entry name" value="Asp_protease_2"/>
    <property type="match status" value="2"/>
</dbReference>
<protein>
    <recommendedName>
        <fullName evidence="2">Peptidase A2 domain-containing protein</fullName>
    </recommendedName>
</protein>
<keyword evidence="4" id="KW-1185">Reference proteome</keyword>
<dbReference type="PROSITE" id="PS50175">
    <property type="entry name" value="ASP_PROT_RETROV"/>
    <property type="match status" value="1"/>
</dbReference>
<keyword evidence="1" id="KW-0378">Hydrolase</keyword>
<feature type="domain" description="Peptidase A2" evidence="2">
    <location>
        <begin position="310"/>
        <end position="350"/>
    </location>
</feature>
<dbReference type="InterPro" id="IPR001995">
    <property type="entry name" value="Peptidase_A2_cat"/>
</dbReference>
<accession>A0ABQ1Y161</accession>
<dbReference type="PROSITE" id="PS00141">
    <property type="entry name" value="ASP_PROTEASE"/>
    <property type="match status" value="2"/>
</dbReference>
<dbReference type="RefSeq" id="WP_188453135.1">
    <property type="nucleotide sequence ID" value="NZ_BMFS01000019.1"/>
</dbReference>
<organism evidence="3 4">
    <name type="scientific">Glycocaulis albus</name>
    <dbReference type="NCBI Taxonomy" id="1382801"/>
    <lineage>
        <taxon>Bacteria</taxon>
        <taxon>Pseudomonadati</taxon>
        <taxon>Pseudomonadota</taxon>
        <taxon>Alphaproteobacteria</taxon>
        <taxon>Maricaulales</taxon>
        <taxon>Maricaulaceae</taxon>
        <taxon>Glycocaulis</taxon>
    </lineage>
</organism>
<dbReference type="Gene3D" id="2.40.70.10">
    <property type="entry name" value="Acid Proteases"/>
    <property type="match status" value="2"/>
</dbReference>
<gene>
    <name evidence="3" type="ORF">GCM10007420_27160</name>
</gene>
<comment type="caution">
    <text evidence="3">The sequence shown here is derived from an EMBL/GenBank/DDBJ whole genome shotgun (WGS) entry which is preliminary data.</text>
</comment>
<name>A0ABQ1Y161_9PROT</name>
<reference evidence="4" key="1">
    <citation type="journal article" date="2019" name="Int. J. Syst. Evol. Microbiol.">
        <title>The Global Catalogue of Microorganisms (GCM) 10K type strain sequencing project: providing services to taxonomists for standard genome sequencing and annotation.</title>
        <authorList>
            <consortium name="The Broad Institute Genomics Platform"/>
            <consortium name="The Broad Institute Genome Sequencing Center for Infectious Disease"/>
            <person name="Wu L."/>
            <person name="Ma J."/>
        </authorList>
    </citation>
    <scope>NUCLEOTIDE SEQUENCE [LARGE SCALE GENOMIC DNA]</scope>
    <source>
        <strain evidence="4">CGMCC 1.12766</strain>
    </source>
</reference>
<dbReference type="CDD" id="cd05483">
    <property type="entry name" value="retropepsin_like_bacteria"/>
    <property type="match status" value="1"/>
</dbReference>
<evidence type="ECO:0000259" key="2">
    <source>
        <dbReference type="PROSITE" id="PS50175"/>
    </source>
</evidence>
<sequence length="417" mass="42349">MLAGILPGLAGALVLATVQPAPPASLSDALEAGTPQAFSRALESGLDAPHARLATGLNAALSGMDDLAAEQLGIAMTDAGLEPALQRRAAEALAGVMLRREDFDAAARAFDRAGEIEPLEAGAAQARAFVEPLRGLPRISRGALEPACVPVTRDLAGLPRADLTFGALTQDAIVDTGAAFSTVTASTAERLGIRAIEGRVSVGAAAVDALESGLGIADTLEIGGVRFSNVVFIILPDEALSFAGGQYTIEMILGMPVLMRLERLDFEHGETGGTLCFEPSAGPGGGESNLYLQGLAPIVLAQAEGADSPLHLLLDTGAQTTNLSLSALERLPGLAASGEAGDAVLGGAGGMGSDAQAVRLPALTLIIGARRITLEDVMALSQGTAGRRDGILGQDVLSSGRGWRIDFPALTLELAGG</sequence>
<dbReference type="SUPFAM" id="SSF50630">
    <property type="entry name" value="Acid proteases"/>
    <property type="match status" value="1"/>
</dbReference>
<dbReference type="InterPro" id="IPR034122">
    <property type="entry name" value="Retropepsin-like_bacterial"/>
</dbReference>
<dbReference type="EMBL" id="BMFS01000019">
    <property type="protein sequence ID" value="GGH08916.1"/>
    <property type="molecule type" value="Genomic_DNA"/>
</dbReference>
<proteinExistence type="predicted"/>
<evidence type="ECO:0000313" key="3">
    <source>
        <dbReference type="EMBL" id="GGH08916.1"/>
    </source>
</evidence>
<dbReference type="InterPro" id="IPR001969">
    <property type="entry name" value="Aspartic_peptidase_AS"/>
</dbReference>
<evidence type="ECO:0000313" key="4">
    <source>
        <dbReference type="Proteomes" id="UP000648722"/>
    </source>
</evidence>
<evidence type="ECO:0000256" key="1">
    <source>
        <dbReference type="ARBA" id="ARBA00022801"/>
    </source>
</evidence>
<dbReference type="InterPro" id="IPR021109">
    <property type="entry name" value="Peptidase_aspartic_dom_sf"/>
</dbReference>
<dbReference type="Proteomes" id="UP000648722">
    <property type="component" value="Unassembled WGS sequence"/>
</dbReference>